<feature type="short sequence motif" description="'KMSKS' region" evidence="8">
    <location>
        <begin position="192"/>
        <end position="196"/>
    </location>
</feature>
<dbReference type="GO" id="GO:0006436">
    <property type="term" value="P:tryptophanyl-tRNA aminoacylation"/>
    <property type="evidence" value="ECO:0007669"/>
    <property type="project" value="UniProtKB-UniRule"/>
</dbReference>
<keyword evidence="5 8" id="KW-0648">Protein biosynthesis</keyword>
<comment type="similarity">
    <text evidence="1 8 9">Belongs to the class-I aminoacyl-tRNA synthetase family.</text>
</comment>
<evidence type="ECO:0000256" key="2">
    <source>
        <dbReference type="ARBA" id="ARBA00022598"/>
    </source>
</evidence>
<dbReference type="GO" id="GO:0005524">
    <property type="term" value="F:ATP binding"/>
    <property type="evidence" value="ECO:0007669"/>
    <property type="project" value="UniProtKB-UniRule"/>
</dbReference>
<dbReference type="SUPFAM" id="SSF52374">
    <property type="entry name" value="Nucleotidylyl transferase"/>
    <property type="match status" value="1"/>
</dbReference>
<dbReference type="PRINTS" id="PR01039">
    <property type="entry name" value="TRNASYNTHTRP"/>
</dbReference>
<keyword evidence="2 8" id="KW-0436">Ligase</keyword>
<feature type="binding site" evidence="8">
    <location>
        <position position="183"/>
    </location>
    <ligand>
        <name>ATP</name>
        <dbReference type="ChEBI" id="CHEBI:30616"/>
    </ligand>
</feature>
<evidence type="ECO:0000256" key="9">
    <source>
        <dbReference type="RuleBase" id="RU363036"/>
    </source>
</evidence>
<dbReference type="HAMAP" id="MF_00140_B">
    <property type="entry name" value="Trp_tRNA_synth_B"/>
    <property type="match status" value="1"/>
</dbReference>
<dbReference type="GO" id="GO:0004830">
    <property type="term" value="F:tryptophan-tRNA ligase activity"/>
    <property type="evidence" value="ECO:0007669"/>
    <property type="project" value="UniProtKB-UniRule"/>
</dbReference>
<dbReference type="AlphaFoldDB" id="A0A2T0LFZ8"/>
<dbReference type="EC" id="6.1.1.2" evidence="8"/>
<dbReference type="InterPro" id="IPR024109">
    <property type="entry name" value="Trp-tRNA-ligase_bac-type"/>
</dbReference>
<comment type="subcellular location">
    <subcellularLocation>
        <location evidence="8">Cytoplasm</location>
    </subcellularLocation>
</comment>
<evidence type="ECO:0000313" key="10">
    <source>
        <dbReference type="EMBL" id="PRX41163.1"/>
    </source>
</evidence>
<comment type="catalytic activity">
    <reaction evidence="7 8">
        <text>tRNA(Trp) + L-tryptophan + ATP = L-tryptophyl-tRNA(Trp) + AMP + diphosphate + H(+)</text>
        <dbReference type="Rhea" id="RHEA:24080"/>
        <dbReference type="Rhea" id="RHEA-COMP:9671"/>
        <dbReference type="Rhea" id="RHEA-COMP:9705"/>
        <dbReference type="ChEBI" id="CHEBI:15378"/>
        <dbReference type="ChEBI" id="CHEBI:30616"/>
        <dbReference type="ChEBI" id="CHEBI:33019"/>
        <dbReference type="ChEBI" id="CHEBI:57912"/>
        <dbReference type="ChEBI" id="CHEBI:78442"/>
        <dbReference type="ChEBI" id="CHEBI:78535"/>
        <dbReference type="ChEBI" id="CHEBI:456215"/>
        <dbReference type="EC" id="6.1.1.2"/>
    </reaction>
</comment>
<comment type="function">
    <text evidence="8">Catalyzes the attachment of tryptophan to tRNA(Trp).</text>
</comment>
<dbReference type="InterPro" id="IPR002305">
    <property type="entry name" value="aa-tRNA-synth_Ic"/>
</dbReference>
<dbReference type="CDD" id="cd00806">
    <property type="entry name" value="TrpRS_core"/>
    <property type="match status" value="1"/>
</dbReference>
<feature type="binding site" evidence="8">
    <location>
        <begin position="17"/>
        <end position="18"/>
    </location>
    <ligand>
        <name>ATP</name>
        <dbReference type="ChEBI" id="CHEBI:30616"/>
    </ligand>
</feature>
<feature type="short sequence motif" description="'HIGH' region" evidence="8">
    <location>
        <begin position="10"/>
        <end position="18"/>
    </location>
</feature>
<proteinExistence type="inferred from homology"/>
<organism evidence="10 11">
    <name type="scientific">Planifilum fimeticola</name>
    <dbReference type="NCBI Taxonomy" id="201975"/>
    <lineage>
        <taxon>Bacteria</taxon>
        <taxon>Bacillati</taxon>
        <taxon>Bacillota</taxon>
        <taxon>Bacilli</taxon>
        <taxon>Bacillales</taxon>
        <taxon>Thermoactinomycetaceae</taxon>
        <taxon>Planifilum</taxon>
    </lineage>
</organism>
<dbReference type="InterPro" id="IPR014729">
    <property type="entry name" value="Rossmann-like_a/b/a_fold"/>
</dbReference>
<feature type="binding site" evidence="8">
    <location>
        <begin position="9"/>
        <end position="11"/>
    </location>
    <ligand>
        <name>ATP</name>
        <dbReference type="ChEBI" id="CHEBI:30616"/>
    </ligand>
</feature>
<feature type="binding site" evidence="8">
    <location>
        <begin position="144"/>
        <end position="146"/>
    </location>
    <ligand>
        <name>ATP</name>
        <dbReference type="ChEBI" id="CHEBI:30616"/>
    </ligand>
</feature>
<evidence type="ECO:0000256" key="8">
    <source>
        <dbReference type="HAMAP-Rule" id="MF_00140"/>
    </source>
</evidence>
<name>A0A2T0LFZ8_9BACL</name>
<dbReference type="Pfam" id="PF00579">
    <property type="entry name" value="tRNA-synt_1b"/>
    <property type="match status" value="1"/>
</dbReference>
<dbReference type="EMBL" id="PVNE01000008">
    <property type="protein sequence ID" value="PRX41163.1"/>
    <property type="molecule type" value="Genomic_DNA"/>
</dbReference>
<dbReference type="GO" id="GO:0005829">
    <property type="term" value="C:cytosol"/>
    <property type="evidence" value="ECO:0007669"/>
    <property type="project" value="TreeGrafter"/>
</dbReference>
<dbReference type="FunFam" id="1.10.240.10:FF:000002">
    <property type="entry name" value="Tryptophan--tRNA ligase"/>
    <property type="match status" value="1"/>
</dbReference>
<dbReference type="PANTHER" id="PTHR43766:SF1">
    <property type="entry name" value="TRYPTOPHAN--TRNA LIGASE, MITOCHONDRIAL"/>
    <property type="match status" value="1"/>
</dbReference>
<evidence type="ECO:0000313" key="11">
    <source>
        <dbReference type="Proteomes" id="UP000237797"/>
    </source>
</evidence>
<evidence type="ECO:0000256" key="3">
    <source>
        <dbReference type="ARBA" id="ARBA00022741"/>
    </source>
</evidence>
<reference evidence="10 11" key="1">
    <citation type="submission" date="2018-03" db="EMBL/GenBank/DDBJ databases">
        <title>Genomic Encyclopedia of Archaeal and Bacterial Type Strains, Phase II (KMG-II): from individual species to whole genera.</title>
        <authorList>
            <person name="Goeker M."/>
        </authorList>
    </citation>
    <scope>NUCLEOTIDE SEQUENCE [LARGE SCALE GENOMIC DNA]</scope>
    <source>
        <strain evidence="10 11">DSM 44946</strain>
    </source>
</reference>
<comment type="caution">
    <text evidence="10">The sequence shown here is derived from an EMBL/GenBank/DDBJ whole genome shotgun (WGS) entry which is preliminary data.</text>
</comment>
<keyword evidence="8" id="KW-0963">Cytoplasm</keyword>
<evidence type="ECO:0000256" key="6">
    <source>
        <dbReference type="ARBA" id="ARBA00023146"/>
    </source>
</evidence>
<feature type="binding site" evidence="8">
    <location>
        <position position="132"/>
    </location>
    <ligand>
        <name>L-tryptophan</name>
        <dbReference type="ChEBI" id="CHEBI:57912"/>
    </ligand>
</feature>
<dbReference type="PANTHER" id="PTHR43766">
    <property type="entry name" value="TRYPTOPHAN--TRNA LIGASE, MITOCHONDRIAL"/>
    <property type="match status" value="1"/>
</dbReference>
<keyword evidence="6 8" id="KW-0030">Aminoacyl-tRNA synthetase</keyword>
<dbReference type="Gene3D" id="3.40.50.620">
    <property type="entry name" value="HUPs"/>
    <property type="match status" value="1"/>
</dbReference>
<dbReference type="InterPro" id="IPR002306">
    <property type="entry name" value="Trp-tRNA-ligase"/>
</dbReference>
<protein>
    <recommendedName>
        <fullName evidence="8">Tryptophan--tRNA ligase</fullName>
        <ecNumber evidence="8">6.1.1.2</ecNumber>
    </recommendedName>
    <alternativeName>
        <fullName evidence="8">Tryptophanyl-tRNA synthetase</fullName>
        <shortName evidence="8">TrpRS</shortName>
    </alternativeName>
</protein>
<evidence type="ECO:0000256" key="7">
    <source>
        <dbReference type="ARBA" id="ARBA00049929"/>
    </source>
</evidence>
<comment type="subunit">
    <text evidence="8">Homodimer.</text>
</comment>
<dbReference type="NCBIfam" id="TIGR00233">
    <property type="entry name" value="trpS"/>
    <property type="match status" value="1"/>
</dbReference>
<evidence type="ECO:0000256" key="1">
    <source>
        <dbReference type="ARBA" id="ARBA00005594"/>
    </source>
</evidence>
<evidence type="ECO:0000256" key="4">
    <source>
        <dbReference type="ARBA" id="ARBA00022840"/>
    </source>
</evidence>
<dbReference type="Proteomes" id="UP000237797">
    <property type="component" value="Unassembled WGS sequence"/>
</dbReference>
<sequence length="329" mass="36642">MKRILSGIQPTGNLHLGNYLGALKRFVQLQHEADCYFCVVDLHALTVPHDPAELREKTMEVATLYLAAGLDPDKMTMFIQSHVRAHPEASWLLECVARVGELDRMIQFKEKSKGSDSVSVGLYTYPVLMAADILLYQADAVPVGEDQKQHLELCRDLAERFNRQYGDVLTVPEPLIGEVGARIMGLDNPRKKMSKSAGSPANFIALLDDPDTIVKKIKRAVTDSENVIRYDPDEKPGISNLLVIYSLLSGESIPSLEQKYQGVGYGQFKRDLAEVVVEHLTPIQERYRELRKSGEVERVLAAGAEQASRVADETLNKMKESIGLLPRLG</sequence>
<dbReference type="OrthoDB" id="9801042at2"/>
<dbReference type="InterPro" id="IPR001412">
    <property type="entry name" value="aa-tRNA-synth_I_CS"/>
</dbReference>
<dbReference type="RefSeq" id="WP_106344792.1">
    <property type="nucleotide sequence ID" value="NZ_PVNE01000008.1"/>
</dbReference>
<accession>A0A2T0LFZ8</accession>
<dbReference type="InterPro" id="IPR050203">
    <property type="entry name" value="Trp-tRNA_synthetase"/>
</dbReference>
<evidence type="ECO:0000256" key="5">
    <source>
        <dbReference type="ARBA" id="ARBA00022917"/>
    </source>
</evidence>
<gene>
    <name evidence="8" type="primary">trpS</name>
    <name evidence="10" type="ORF">CLV97_10893</name>
</gene>
<keyword evidence="3 8" id="KW-0547">Nucleotide-binding</keyword>
<dbReference type="Gene3D" id="1.10.240.10">
    <property type="entry name" value="Tyrosyl-Transfer RNA Synthetase"/>
    <property type="match status" value="1"/>
</dbReference>
<keyword evidence="4 8" id="KW-0067">ATP-binding</keyword>
<dbReference type="PROSITE" id="PS00178">
    <property type="entry name" value="AA_TRNA_LIGASE_I"/>
    <property type="match status" value="1"/>
</dbReference>
<feature type="binding site" evidence="8">
    <location>
        <begin position="192"/>
        <end position="196"/>
    </location>
    <ligand>
        <name>ATP</name>
        <dbReference type="ChEBI" id="CHEBI:30616"/>
    </ligand>
</feature>
<keyword evidence="11" id="KW-1185">Reference proteome</keyword>